<dbReference type="InterPro" id="IPR003029">
    <property type="entry name" value="S1_domain"/>
</dbReference>
<evidence type="ECO:0000256" key="1">
    <source>
        <dbReference type="ARBA" id="ARBA00006767"/>
    </source>
</evidence>
<sequence length="502" mass="54281">MALQVYRLTPYEPVTEARYDDCSPDAYRTRAQTAAALSDAAAGFVREAGAERLVIGSPMVKGFFSFSTRGSGGPDGPAGVFPGDPTGFHDGATLPAAAGLTLLRAVLQREGAWCRLRAGRRFFLHPGHRDDLFVGFDGGEGPLRAALTGARSLGLFAEKVGRSPYDPALDETDVRPPADGVFWTAVHCLVAERGAVLLEEEYAAHGRRWHRLATEAAVTAVRRRLVPRARLAVWPDLTEDIEAVRAEIRAGRHPHLLVRQEADGTFPAERVAEPWMGRADGPHPAVPTGPGRRAGLVPLQPAHRRPLLAAVLPDADGIVRARWRTDPTPATGRRALLAGLRIGDVVTGTVASDLDDVGVHVDLDHPSGRSVGFLRIPEMSWTRFDSLDEVAPPGRRIRAQVLDIDWAWERVGLSVKALQPDPWRLFADRLRHGAELPGTVVRLVPFGTFVRVAPGVEGLVHGPWSDGPAPVVGDPVRVTVLAVDRPRRRITLGLPADACDYG</sequence>
<evidence type="ECO:0000256" key="3">
    <source>
        <dbReference type="ARBA" id="ARBA00023274"/>
    </source>
</evidence>
<dbReference type="InterPro" id="IPR012340">
    <property type="entry name" value="NA-bd_OB-fold"/>
</dbReference>
<dbReference type="Pfam" id="PF00575">
    <property type="entry name" value="S1"/>
    <property type="match status" value="2"/>
</dbReference>
<dbReference type="RefSeq" id="WP_344628323.1">
    <property type="nucleotide sequence ID" value="NZ_BAAALD010000160.1"/>
</dbReference>
<dbReference type="SUPFAM" id="SSF50249">
    <property type="entry name" value="Nucleic acid-binding proteins"/>
    <property type="match status" value="2"/>
</dbReference>
<dbReference type="PROSITE" id="PS50126">
    <property type="entry name" value="S1"/>
    <property type="match status" value="2"/>
</dbReference>
<feature type="domain" description="S1 motif" evidence="4">
    <location>
        <begin position="433"/>
        <end position="495"/>
    </location>
</feature>
<dbReference type="Gene3D" id="2.40.50.140">
    <property type="entry name" value="Nucleic acid-binding proteins"/>
    <property type="match status" value="2"/>
</dbReference>
<comment type="similarity">
    <text evidence="1">Belongs to the bacterial ribosomal protein bS1 family.</text>
</comment>
<dbReference type="Proteomes" id="UP001499987">
    <property type="component" value="Unassembled WGS sequence"/>
</dbReference>
<evidence type="ECO:0000256" key="2">
    <source>
        <dbReference type="ARBA" id="ARBA00022980"/>
    </source>
</evidence>
<evidence type="ECO:0000313" key="6">
    <source>
        <dbReference type="Proteomes" id="UP001499987"/>
    </source>
</evidence>
<keyword evidence="3" id="KW-0687">Ribonucleoprotein</keyword>
<dbReference type="EMBL" id="BAAALD010000160">
    <property type="protein sequence ID" value="GAA1126296.1"/>
    <property type="molecule type" value="Genomic_DNA"/>
</dbReference>
<reference evidence="6" key="1">
    <citation type="journal article" date="2019" name="Int. J. Syst. Evol. Microbiol.">
        <title>The Global Catalogue of Microorganisms (GCM) 10K type strain sequencing project: providing services to taxonomists for standard genome sequencing and annotation.</title>
        <authorList>
            <consortium name="The Broad Institute Genomics Platform"/>
            <consortium name="The Broad Institute Genome Sequencing Center for Infectious Disease"/>
            <person name="Wu L."/>
            <person name="Ma J."/>
        </authorList>
    </citation>
    <scope>NUCLEOTIDE SEQUENCE [LARGE SCALE GENOMIC DNA]</scope>
    <source>
        <strain evidence="6">JCM 13002</strain>
    </source>
</reference>
<dbReference type="PANTHER" id="PTHR10724:SF7">
    <property type="entry name" value="SMALL RIBOSOMAL SUBUNIT PROTEIN BS1C"/>
    <property type="match status" value="1"/>
</dbReference>
<name>A0ABP4ETA1_9ACTN</name>
<evidence type="ECO:0000259" key="4">
    <source>
        <dbReference type="PROSITE" id="PS50126"/>
    </source>
</evidence>
<keyword evidence="2" id="KW-0689">Ribosomal protein</keyword>
<accession>A0ABP4ETA1</accession>
<gene>
    <name evidence="5" type="ORF">GCM10009663_75850</name>
</gene>
<dbReference type="PANTHER" id="PTHR10724">
    <property type="entry name" value="30S RIBOSOMAL PROTEIN S1"/>
    <property type="match status" value="1"/>
</dbReference>
<keyword evidence="6" id="KW-1185">Reference proteome</keyword>
<dbReference type="SMART" id="SM00316">
    <property type="entry name" value="S1"/>
    <property type="match status" value="2"/>
</dbReference>
<evidence type="ECO:0000313" key="5">
    <source>
        <dbReference type="EMBL" id="GAA1126296.1"/>
    </source>
</evidence>
<organism evidence="5 6">
    <name type="scientific">Kitasatospora arboriphila</name>
    <dbReference type="NCBI Taxonomy" id="258052"/>
    <lineage>
        <taxon>Bacteria</taxon>
        <taxon>Bacillati</taxon>
        <taxon>Actinomycetota</taxon>
        <taxon>Actinomycetes</taxon>
        <taxon>Kitasatosporales</taxon>
        <taxon>Streptomycetaceae</taxon>
        <taxon>Kitasatospora</taxon>
    </lineage>
</organism>
<protein>
    <recommendedName>
        <fullName evidence="4">S1 motif domain-containing protein</fullName>
    </recommendedName>
</protein>
<comment type="caution">
    <text evidence="5">The sequence shown here is derived from an EMBL/GenBank/DDBJ whole genome shotgun (WGS) entry which is preliminary data.</text>
</comment>
<proteinExistence type="inferred from homology"/>
<feature type="domain" description="S1 motif" evidence="4">
    <location>
        <begin position="343"/>
        <end position="416"/>
    </location>
</feature>
<dbReference type="InterPro" id="IPR050437">
    <property type="entry name" value="Ribos_protein_bS1-like"/>
</dbReference>